<accession>A0AAV4SUW0</accession>
<evidence type="ECO:0000313" key="1">
    <source>
        <dbReference type="EMBL" id="GIY37066.1"/>
    </source>
</evidence>
<comment type="caution">
    <text evidence="1">The sequence shown here is derived from an EMBL/GenBank/DDBJ whole genome shotgun (WGS) entry which is preliminary data.</text>
</comment>
<dbReference type="EMBL" id="BPLQ01008398">
    <property type="protein sequence ID" value="GIY37066.1"/>
    <property type="molecule type" value="Genomic_DNA"/>
</dbReference>
<protein>
    <submittedName>
        <fullName evidence="1">Uncharacterized protein</fullName>
    </submittedName>
</protein>
<dbReference type="Proteomes" id="UP001054837">
    <property type="component" value="Unassembled WGS sequence"/>
</dbReference>
<sequence>MAFNGVFETREIPAAFRNTIRASIKISESEAISEEKAECSFFPKVHLQEAPGTRFIIDAALKINEQSSRGKWEGNCVSFRDEKTARKSGSCDVRKPHPYDNPLPKLLKTDIVYELRLSECWRITWAIGGVLQVGLPCPESSCAKQGNAFSPER</sequence>
<evidence type="ECO:0000313" key="2">
    <source>
        <dbReference type="Proteomes" id="UP001054837"/>
    </source>
</evidence>
<keyword evidence="2" id="KW-1185">Reference proteome</keyword>
<organism evidence="1 2">
    <name type="scientific">Caerostris darwini</name>
    <dbReference type="NCBI Taxonomy" id="1538125"/>
    <lineage>
        <taxon>Eukaryota</taxon>
        <taxon>Metazoa</taxon>
        <taxon>Ecdysozoa</taxon>
        <taxon>Arthropoda</taxon>
        <taxon>Chelicerata</taxon>
        <taxon>Arachnida</taxon>
        <taxon>Araneae</taxon>
        <taxon>Araneomorphae</taxon>
        <taxon>Entelegynae</taxon>
        <taxon>Araneoidea</taxon>
        <taxon>Araneidae</taxon>
        <taxon>Caerostris</taxon>
    </lineage>
</organism>
<gene>
    <name evidence="1" type="ORF">CDAR_387791</name>
</gene>
<name>A0AAV4SUW0_9ARAC</name>
<reference evidence="1 2" key="1">
    <citation type="submission" date="2021-06" db="EMBL/GenBank/DDBJ databases">
        <title>Caerostris darwini draft genome.</title>
        <authorList>
            <person name="Kono N."/>
            <person name="Arakawa K."/>
        </authorList>
    </citation>
    <scope>NUCLEOTIDE SEQUENCE [LARGE SCALE GENOMIC DNA]</scope>
</reference>
<proteinExistence type="predicted"/>
<dbReference type="AlphaFoldDB" id="A0AAV4SUW0"/>